<comment type="caution">
    <text evidence="1">The sequence shown here is derived from an EMBL/GenBank/DDBJ whole genome shotgun (WGS) entry which is preliminary data.</text>
</comment>
<accession>A0ACA9JXQ9</accession>
<keyword evidence="2" id="KW-1185">Reference proteome</keyword>
<gene>
    <name evidence="1" type="ORF">DHETER_LOCUS267</name>
</gene>
<dbReference type="Proteomes" id="UP000789702">
    <property type="component" value="Unassembled WGS sequence"/>
</dbReference>
<proteinExistence type="predicted"/>
<evidence type="ECO:0000313" key="1">
    <source>
        <dbReference type="EMBL" id="CAG8441156.1"/>
    </source>
</evidence>
<sequence length="415" mass="46134">MDESKVQSSIIIQELATKRNDNEISEPSSQHNEKAETQLNISESLDSQNRIPENTQNVNSDEVRSMRNFYVISSGYLLFTLTDSGLRMIVLFELYNEHYGALQTAIMLTSYEFLGVVTNLIGGILGSRLGLRTCFISGLATQVIGIGMLCGLPWITRGIIFYIYVIIAQGFSGMAKDLVKLGGKSITKLVTKSNDDHQSQLFKLVAWLTGAKNSVKGAGFFLGAFLFYFVGFIPSLAILLVMNLVVIPFAFAYVESDLAVSKSKEKLTFGKIFNKGRDVNILSIARMFLFSSRDLWFEVPLPFYLRGPIGWQYLPVGAFIASWVIFYGVVQSSTPLLILKPLKIYPVKHAYCHKDKVAMNVGFYYMANAMGRLVGLLIGGLLYNYFEFDACLWASVIALAFCTGVSFLLGPVPEN</sequence>
<dbReference type="EMBL" id="CAJVPU010000115">
    <property type="protein sequence ID" value="CAG8441156.1"/>
    <property type="molecule type" value="Genomic_DNA"/>
</dbReference>
<name>A0ACA9JXQ9_9GLOM</name>
<protein>
    <submittedName>
        <fullName evidence="1">12947_t:CDS:1</fullName>
    </submittedName>
</protein>
<evidence type="ECO:0000313" key="2">
    <source>
        <dbReference type="Proteomes" id="UP000789702"/>
    </source>
</evidence>
<reference evidence="1" key="1">
    <citation type="submission" date="2021-06" db="EMBL/GenBank/DDBJ databases">
        <authorList>
            <person name="Kallberg Y."/>
            <person name="Tangrot J."/>
            <person name="Rosling A."/>
        </authorList>
    </citation>
    <scope>NUCLEOTIDE SEQUENCE</scope>
    <source>
        <strain evidence="1">IL203A</strain>
    </source>
</reference>
<organism evidence="1 2">
    <name type="scientific">Dentiscutata heterogama</name>
    <dbReference type="NCBI Taxonomy" id="1316150"/>
    <lineage>
        <taxon>Eukaryota</taxon>
        <taxon>Fungi</taxon>
        <taxon>Fungi incertae sedis</taxon>
        <taxon>Mucoromycota</taxon>
        <taxon>Glomeromycotina</taxon>
        <taxon>Glomeromycetes</taxon>
        <taxon>Diversisporales</taxon>
        <taxon>Gigasporaceae</taxon>
        <taxon>Dentiscutata</taxon>
    </lineage>
</organism>